<dbReference type="AlphaFoldDB" id="A0A8S1J977"/>
<dbReference type="Proteomes" id="UP000708148">
    <property type="component" value="Unassembled WGS sequence"/>
</dbReference>
<dbReference type="EMBL" id="CAJHUC010002444">
    <property type="protein sequence ID" value="CAD7703821.1"/>
    <property type="molecule type" value="Genomic_DNA"/>
</dbReference>
<protein>
    <submittedName>
        <fullName evidence="1">Uncharacterized protein</fullName>
    </submittedName>
</protein>
<evidence type="ECO:0000313" key="2">
    <source>
        <dbReference type="Proteomes" id="UP000708148"/>
    </source>
</evidence>
<comment type="caution">
    <text evidence="1">The sequence shown here is derived from an EMBL/GenBank/DDBJ whole genome shotgun (WGS) entry which is preliminary data.</text>
</comment>
<organism evidence="1 2">
    <name type="scientific">Ostreobium quekettii</name>
    <dbReference type="NCBI Taxonomy" id="121088"/>
    <lineage>
        <taxon>Eukaryota</taxon>
        <taxon>Viridiplantae</taxon>
        <taxon>Chlorophyta</taxon>
        <taxon>core chlorophytes</taxon>
        <taxon>Ulvophyceae</taxon>
        <taxon>TCBD clade</taxon>
        <taxon>Bryopsidales</taxon>
        <taxon>Ostreobineae</taxon>
        <taxon>Ostreobiaceae</taxon>
        <taxon>Ostreobium</taxon>
    </lineage>
</organism>
<gene>
    <name evidence="1" type="ORF">OSTQU699_LOCUS9178</name>
</gene>
<evidence type="ECO:0000313" key="1">
    <source>
        <dbReference type="EMBL" id="CAD7703821.1"/>
    </source>
</evidence>
<keyword evidence="2" id="KW-1185">Reference proteome</keyword>
<accession>A0A8S1J977</accession>
<proteinExistence type="predicted"/>
<reference evidence="1" key="1">
    <citation type="submission" date="2020-12" db="EMBL/GenBank/DDBJ databases">
        <authorList>
            <person name="Iha C."/>
        </authorList>
    </citation>
    <scope>NUCLEOTIDE SEQUENCE</scope>
</reference>
<sequence length="108" mass="12031">MDAAAPQKYAMLGQSAVEGHHRRVHSLQCVEFPTPGRPCILGTQCQNRQSHQFSLGTVHQSRTASRRPLAMQGYLWSCTIEVTCRVHNRSAKKGIANPDDVTVRLMNC</sequence>
<name>A0A8S1J977_9CHLO</name>